<evidence type="ECO:0000313" key="1">
    <source>
        <dbReference type="EMBL" id="MBD2535959.1"/>
    </source>
</evidence>
<reference evidence="1 2" key="1">
    <citation type="journal article" date="2020" name="ISME J.">
        <title>Comparative genomics reveals insights into cyanobacterial evolution and habitat adaptation.</title>
        <authorList>
            <person name="Chen M.Y."/>
            <person name="Teng W.K."/>
            <person name="Zhao L."/>
            <person name="Hu C.X."/>
            <person name="Zhou Y.K."/>
            <person name="Han B.P."/>
            <person name="Song L.R."/>
            <person name="Shu W.S."/>
        </authorList>
    </citation>
    <scope>NUCLEOTIDE SEQUENCE [LARGE SCALE GENOMIC DNA]</scope>
    <source>
        <strain evidence="1 2">FACHB-838</strain>
    </source>
</reference>
<evidence type="ECO:0008006" key="3">
    <source>
        <dbReference type="Google" id="ProtNLM"/>
    </source>
</evidence>
<proteinExistence type="predicted"/>
<accession>A0ABR8E2N4</accession>
<dbReference type="EMBL" id="JACJSI010000363">
    <property type="protein sequence ID" value="MBD2535959.1"/>
    <property type="molecule type" value="Genomic_DNA"/>
</dbReference>
<sequence>MTQTKATTINQQQQIVLSKLQATTVLTNMQPWYTRALSVRKSWKQEKAILFPGIQ</sequence>
<name>A0ABR8E2N4_9NOSO</name>
<organism evidence="1 2">
    <name type="scientific">Nostoc flagelliforme FACHB-838</name>
    <dbReference type="NCBI Taxonomy" id="2692904"/>
    <lineage>
        <taxon>Bacteria</taxon>
        <taxon>Bacillati</taxon>
        <taxon>Cyanobacteriota</taxon>
        <taxon>Cyanophyceae</taxon>
        <taxon>Nostocales</taxon>
        <taxon>Nostocaceae</taxon>
        <taxon>Nostoc</taxon>
    </lineage>
</organism>
<protein>
    <recommendedName>
        <fullName evidence="3">Transposase</fullName>
    </recommendedName>
</protein>
<keyword evidence="2" id="KW-1185">Reference proteome</keyword>
<evidence type="ECO:0000313" key="2">
    <source>
        <dbReference type="Proteomes" id="UP000623440"/>
    </source>
</evidence>
<gene>
    <name evidence="1" type="ORF">H6G97_44215</name>
</gene>
<dbReference type="Proteomes" id="UP000623440">
    <property type="component" value="Unassembled WGS sequence"/>
</dbReference>
<comment type="caution">
    <text evidence="1">The sequence shown here is derived from an EMBL/GenBank/DDBJ whole genome shotgun (WGS) entry which is preliminary data.</text>
</comment>